<accession>A0AAD1RR44</accession>
<dbReference type="Gene3D" id="3.30.70.1820">
    <property type="entry name" value="L1 transposable element, RRM domain"/>
    <property type="match status" value="1"/>
</dbReference>
<name>A0AAD1RR44_PELCU</name>
<keyword evidence="3" id="KW-1185">Reference proteome</keyword>
<protein>
    <submittedName>
        <fullName evidence="2">Uncharacterized protein</fullName>
    </submittedName>
</protein>
<feature type="region of interest" description="Disordered" evidence="1">
    <location>
        <begin position="1"/>
        <end position="22"/>
    </location>
</feature>
<evidence type="ECO:0000256" key="1">
    <source>
        <dbReference type="SAM" id="MobiDB-lite"/>
    </source>
</evidence>
<dbReference type="AlphaFoldDB" id="A0AAD1RR44"/>
<proteinExistence type="predicted"/>
<organism evidence="2 3">
    <name type="scientific">Pelobates cultripes</name>
    <name type="common">Western spadefoot toad</name>
    <dbReference type="NCBI Taxonomy" id="61616"/>
    <lineage>
        <taxon>Eukaryota</taxon>
        <taxon>Metazoa</taxon>
        <taxon>Chordata</taxon>
        <taxon>Craniata</taxon>
        <taxon>Vertebrata</taxon>
        <taxon>Euteleostomi</taxon>
        <taxon>Amphibia</taxon>
        <taxon>Batrachia</taxon>
        <taxon>Anura</taxon>
        <taxon>Pelobatoidea</taxon>
        <taxon>Pelobatidae</taxon>
        <taxon>Pelobates</taxon>
    </lineage>
</organism>
<dbReference type="PANTHER" id="PTHR11505">
    <property type="entry name" value="L1 TRANSPOSABLE ELEMENT-RELATED"/>
    <property type="match status" value="1"/>
</dbReference>
<evidence type="ECO:0000313" key="2">
    <source>
        <dbReference type="EMBL" id="CAH2276193.1"/>
    </source>
</evidence>
<dbReference type="Proteomes" id="UP001295444">
    <property type="component" value="Chromosome 03"/>
</dbReference>
<dbReference type="EMBL" id="OW240914">
    <property type="protein sequence ID" value="CAH2276193.1"/>
    <property type="molecule type" value="Genomic_DNA"/>
</dbReference>
<sequence length="295" mass="33354">MPFEAQLPNKVQTSPQTLPVKPPVTEESLRGMLAELRRNIAADIGQFREEVNGFAARLHNSERTTEAHETRIATLEQSLTKLQHSQTRSEEHMAALEDKRRWKNVKVRGLPDTMEMAEFPHFIRRLLTKLFSAKQAKAMTLAGWHRITGPATGIQRPTRDIILRFQQGQDRTAFMAAVRHITPLRFEDHDLTFYPDLSKATMEWRRSLRPLTQALAASKTPYKWSSPRCLLITRETGIVKVREASEIPSILLQMGVTATAAETATQAAPTLWDPERVTPFIPAAHRGNPASKPGR</sequence>
<reference evidence="2" key="1">
    <citation type="submission" date="2022-03" db="EMBL/GenBank/DDBJ databases">
        <authorList>
            <person name="Alioto T."/>
            <person name="Alioto T."/>
            <person name="Gomez Garrido J."/>
        </authorList>
    </citation>
    <scope>NUCLEOTIDE SEQUENCE</scope>
</reference>
<gene>
    <name evidence="2" type="ORF">PECUL_23A004276</name>
</gene>
<dbReference type="InterPro" id="IPR004244">
    <property type="entry name" value="Transposase_22"/>
</dbReference>
<evidence type="ECO:0000313" key="3">
    <source>
        <dbReference type="Proteomes" id="UP001295444"/>
    </source>
</evidence>